<dbReference type="InterPro" id="IPR005201">
    <property type="entry name" value="TIM_ENGase"/>
</dbReference>
<dbReference type="AlphaFoldDB" id="A0ABC8KKQ0"/>
<evidence type="ECO:0000313" key="3">
    <source>
        <dbReference type="EMBL" id="CAH8359768.1"/>
    </source>
</evidence>
<dbReference type="PANTHER" id="PTHR13246">
    <property type="entry name" value="ENDO BETA N-ACETYLGLUCOSAMINIDASE"/>
    <property type="match status" value="1"/>
</dbReference>
<evidence type="ECO:0000259" key="2">
    <source>
        <dbReference type="Pfam" id="PF03644"/>
    </source>
</evidence>
<proteinExistence type="predicted"/>
<feature type="coiled-coil region" evidence="1">
    <location>
        <begin position="180"/>
        <end position="337"/>
    </location>
</feature>
<dbReference type="PANTHER" id="PTHR13246:SF6">
    <property type="entry name" value="CYTOSOLIC ENDO-BETA-N-ACETYLGLUCOSAMINIDASE 2"/>
    <property type="match status" value="1"/>
</dbReference>
<dbReference type="Gene3D" id="3.20.20.80">
    <property type="entry name" value="Glycosidases"/>
    <property type="match status" value="1"/>
</dbReference>
<dbReference type="InterPro" id="IPR032979">
    <property type="entry name" value="ENGase"/>
</dbReference>
<evidence type="ECO:0000256" key="1">
    <source>
        <dbReference type="SAM" id="Coils"/>
    </source>
</evidence>
<organism evidence="3 4">
    <name type="scientific">Eruca vesicaria subsp. sativa</name>
    <name type="common">Garden rocket</name>
    <name type="synonym">Eruca sativa</name>
    <dbReference type="NCBI Taxonomy" id="29727"/>
    <lineage>
        <taxon>Eukaryota</taxon>
        <taxon>Viridiplantae</taxon>
        <taxon>Streptophyta</taxon>
        <taxon>Embryophyta</taxon>
        <taxon>Tracheophyta</taxon>
        <taxon>Spermatophyta</taxon>
        <taxon>Magnoliopsida</taxon>
        <taxon>eudicotyledons</taxon>
        <taxon>Gunneridae</taxon>
        <taxon>Pentapetalae</taxon>
        <taxon>rosids</taxon>
        <taxon>malvids</taxon>
        <taxon>Brassicales</taxon>
        <taxon>Brassicaceae</taxon>
        <taxon>Brassiceae</taxon>
        <taxon>Eruca</taxon>
    </lineage>
</organism>
<dbReference type="GO" id="GO:0005829">
    <property type="term" value="C:cytosol"/>
    <property type="evidence" value="ECO:0007669"/>
    <property type="project" value="UniProtKB-SubCell"/>
</dbReference>
<dbReference type="Proteomes" id="UP001642260">
    <property type="component" value="Unassembled WGS sequence"/>
</dbReference>
<dbReference type="GO" id="GO:0033925">
    <property type="term" value="F:mannosyl-glycoprotein endo-beta-N-acetylglucosaminidase activity"/>
    <property type="evidence" value="ECO:0007669"/>
    <property type="project" value="UniProtKB-EC"/>
</dbReference>
<protein>
    <recommendedName>
        <fullName evidence="2">Cytosolic endo-beta-N-acetylglucosaminidase TIM barrel domain-containing protein</fullName>
    </recommendedName>
</protein>
<reference evidence="3 4" key="1">
    <citation type="submission" date="2022-03" db="EMBL/GenBank/DDBJ databases">
        <authorList>
            <person name="Macdonald S."/>
            <person name="Ahmed S."/>
            <person name="Newling K."/>
        </authorList>
    </citation>
    <scope>NUCLEOTIDE SEQUENCE [LARGE SCALE GENOMIC DNA]</scope>
</reference>
<feature type="domain" description="Cytosolic endo-beta-N-acetylglucosaminidase TIM barrel" evidence="2">
    <location>
        <begin position="95"/>
        <end position="187"/>
    </location>
</feature>
<name>A0ABC8KKQ0_ERUVS</name>
<comment type="caution">
    <text evidence="3">The sequence shown here is derived from an EMBL/GenBank/DDBJ whole genome shotgun (WGS) entry which is preliminary data.</text>
</comment>
<keyword evidence="4" id="KW-1185">Reference proteome</keyword>
<keyword evidence="1" id="KW-0175">Coiled coil</keyword>
<gene>
    <name evidence="3" type="ORF">ERUC_LOCUS25524</name>
</gene>
<dbReference type="Pfam" id="PF03644">
    <property type="entry name" value="Glyco_hydro_85"/>
    <property type="match status" value="1"/>
</dbReference>
<dbReference type="EMBL" id="CAKOAT010272932">
    <property type="protein sequence ID" value="CAH8359768.1"/>
    <property type="molecule type" value="Genomic_DNA"/>
</dbReference>
<sequence>MKGGYVDDKTPDMRFGIGALVYEARTVIRNHDSRLVQRRVWREQRPSSSDDMENNEVVTVVRAEEEVFVPLIESRAEESSETCLEGIGLGSSGAIKLGTFITEWDEGKATCKEMPATKESAQMYAERLAELSTSLGFDGWLVPNLKEFISHLTKVLHLSTPGDLVIWYDSVTACGDLEWHDQLNEETREARAKLVSIEEKLSEEVQRLQEEVSSTLESLKRKGCRSLKQRRKWLPQRGISKKLEESAELKSLNLEKDKIQIETGQANAELEKAEQEIEETIERLQELERGCGLTVALQKQRDQLKDLEEANLLLEEAQEAESEAEKLKLTCGLKEEDEEKEEAKECFVSMELIATFRLKKLQELAESVPS</sequence>
<evidence type="ECO:0000313" key="4">
    <source>
        <dbReference type="Proteomes" id="UP001642260"/>
    </source>
</evidence>
<accession>A0ABC8KKQ0</accession>